<sequence>MNDEDRGHFRPFSEVFDYGENTTTYLPAPAAYIRANNYIYNTVEKEVFLKRVVRWRNIASRGPGGWREEHRCVYLCHHDMADCLQTVLLV</sequence>
<accession>A0A8J5JWS9</accession>
<keyword evidence="2" id="KW-1185">Reference proteome</keyword>
<dbReference type="EMBL" id="JAHLQT010026502">
    <property type="protein sequence ID" value="KAG7162955.1"/>
    <property type="molecule type" value="Genomic_DNA"/>
</dbReference>
<gene>
    <name evidence="1" type="ORF">Hamer_G001986</name>
</gene>
<reference evidence="1" key="1">
    <citation type="journal article" date="2021" name="Sci. Adv.">
        <title>The American lobster genome reveals insights on longevity, neural, and immune adaptations.</title>
        <authorList>
            <person name="Polinski J.M."/>
            <person name="Zimin A.V."/>
            <person name="Clark K.F."/>
            <person name="Kohn A.B."/>
            <person name="Sadowski N."/>
            <person name="Timp W."/>
            <person name="Ptitsyn A."/>
            <person name="Khanna P."/>
            <person name="Romanova D.Y."/>
            <person name="Williams P."/>
            <person name="Greenwood S.J."/>
            <person name="Moroz L.L."/>
            <person name="Walt D.R."/>
            <person name="Bodnar A.G."/>
        </authorList>
    </citation>
    <scope>NUCLEOTIDE SEQUENCE</scope>
    <source>
        <strain evidence="1">GMGI-L3</strain>
    </source>
</reference>
<dbReference type="AlphaFoldDB" id="A0A8J5JWS9"/>
<organism evidence="1 2">
    <name type="scientific">Homarus americanus</name>
    <name type="common">American lobster</name>
    <dbReference type="NCBI Taxonomy" id="6706"/>
    <lineage>
        <taxon>Eukaryota</taxon>
        <taxon>Metazoa</taxon>
        <taxon>Ecdysozoa</taxon>
        <taxon>Arthropoda</taxon>
        <taxon>Crustacea</taxon>
        <taxon>Multicrustacea</taxon>
        <taxon>Malacostraca</taxon>
        <taxon>Eumalacostraca</taxon>
        <taxon>Eucarida</taxon>
        <taxon>Decapoda</taxon>
        <taxon>Pleocyemata</taxon>
        <taxon>Astacidea</taxon>
        <taxon>Nephropoidea</taxon>
        <taxon>Nephropidae</taxon>
        <taxon>Homarus</taxon>
    </lineage>
</organism>
<proteinExistence type="predicted"/>
<protein>
    <submittedName>
        <fullName evidence="1">Uncharacterized protein</fullName>
    </submittedName>
</protein>
<dbReference type="Proteomes" id="UP000747542">
    <property type="component" value="Unassembled WGS sequence"/>
</dbReference>
<name>A0A8J5JWS9_HOMAM</name>
<evidence type="ECO:0000313" key="2">
    <source>
        <dbReference type="Proteomes" id="UP000747542"/>
    </source>
</evidence>
<comment type="caution">
    <text evidence="1">The sequence shown here is derived from an EMBL/GenBank/DDBJ whole genome shotgun (WGS) entry which is preliminary data.</text>
</comment>
<evidence type="ECO:0000313" key="1">
    <source>
        <dbReference type="EMBL" id="KAG7162955.1"/>
    </source>
</evidence>